<comment type="caution">
    <text evidence="2">The sequence shown here is derived from an EMBL/GenBank/DDBJ whole genome shotgun (WGS) entry which is preliminary data.</text>
</comment>
<dbReference type="AlphaFoldDB" id="A0A9D2KDI9"/>
<evidence type="ECO:0000313" key="3">
    <source>
        <dbReference type="Proteomes" id="UP000824108"/>
    </source>
</evidence>
<protein>
    <submittedName>
        <fullName evidence="2">Uncharacterized protein</fullName>
    </submittedName>
</protein>
<evidence type="ECO:0000256" key="1">
    <source>
        <dbReference type="SAM" id="Phobius"/>
    </source>
</evidence>
<keyword evidence="1" id="KW-1133">Transmembrane helix</keyword>
<keyword evidence="1" id="KW-0812">Transmembrane</keyword>
<dbReference type="Proteomes" id="UP000824108">
    <property type="component" value="Unassembled WGS sequence"/>
</dbReference>
<evidence type="ECO:0000313" key="2">
    <source>
        <dbReference type="EMBL" id="HIZ92674.1"/>
    </source>
</evidence>
<feature type="transmembrane region" description="Helical" evidence="1">
    <location>
        <begin position="12"/>
        <end position="31"/>
    </location>
</feature>
<feature type="transmembrane region" description="Helical" evidence="1">
    <location>
        <begin position="88"/>
        <end position="108"/>
    </location>
</feature>
<name>A0A9D2KDI9_9BACE</name>
<reference evidence="2" key="2">
    <citation type="submission" date="2021-04" db="EMBL/GenBank/DDBJ databases">
        <authorList>
            <person name="Gilroy R."/>
        </authorList>
    </citation>
    <scope>NUCLEOTIDE SEQUENCE</scope>
    <source>
        <strain evidence="2">CHK118-2852</strain>
    </source>
</reference>
<organism evidence="2 3">
    <name type="scientific">Candidatus Bacteroides merdavium</name>
    <dbReference type="NCBI Taxonomy" id="2838472"/>
    <lineage>
        <taxon>Bacteria</taxon>
        <taxon>Pseudomonadati</taxon>
        <taxon>Bacteroidota</taxon>
        <taxon>Bacteroidia</taxon>
        <taxon>Bacteroidales</taxon>
        <taxon>Bacteroidaceae</taxon>
        <taxon>Bacteroides</taxon>
    </lineage>
</organism>
<gene>
    <name evidence="2" type="ORF">H9807_11270</name>
</gene>
<accession>A0A9D2KDI9</accession>
<dbReference type="EMBL" id="DXAV01000091">
    <property type="protein sequence ID" value="HIZ92674.1"/>
    <property type="molecule type" value="Genomic_DNA"/>
</dbReference>
<keyword evidence="1" id="KW-0472">Membrane</keyword>
<sequence>MKLFRIHKRFLLMLNAIAILVAFLMHLPELIALSDPVSGSSLFPDVHWVNVSYEILFTYLSILLLFFLNIRMMMPDNPVRELGWKRVAVTFVVTLIVCNLLGKGFVYVHQHFEVPAITAMLHHYLHPLRDILIACIVTGTCYLDYPQELLQRKVPPMAVQMLYRRRKGPHQQSPCSCFQGMVLIIGGKQCFFGTNTYLCRQTIKLKK</sequence>
<proteinExistence type="predicted"/>
<feature type="transmembrane region" description="Helical" evidence="1">
    <location>
        <begin position="51"/>
        <end position="68"/>
    </location>
</feature>
<reference evidence="2" key="1">
    <citation type="journal article" date="2021" name="PeerJ">
        <title>Extensive microbial diversity within the chicken gut microbiome revealed by metagenomics and culture.</title>
        <authorList>
            <person name="Gilroy R."/>
            <person name="Ravi A."/>
            <person name="Getino M."/>
            <person name="Pursley I."/>
            <person name="Horton D.L."/>
            <person name="Alikhan N.F."/>
            <person name="Baker D."/>
            <person name="Gharbi K."/>
            <person name="Hall N."/>
            <person name="Watson M."/>
            <person name="Adriaenssens E.M."/>
            <person name="Foster-Nyarko E."/>
            <person name="Jarju S."/>
            <person name="Secka A."/>
            <person name="Antonio M."/>
            <person name="Oren A."/>
            <person name="Chaudhuri R.R."/>
            <person name="La Ragione R."/>
            <person name="Hildebrand F."/>
            <person name="Pallen M.J."/>
        </authorList>
    </citation>
    <scope>NUCLEOTIDE SEQUENCE</scope>
    <source>
        <strain evidence="2">CHK118-2852</strain>
    </source>
</reference>